<evidence type="ECO:0000256" key="2">
    <source>
        <dbReference type="ARBA" id="ARBA00023125"/>
    </source>
</evidence>
<dbReference type="Pfam" id="PF00440">
    <property type="entry name" value="TetR_N"/>
    <property type="match status" value="1"/>
</dbReference>
<keyword evidence="1" id="KW-0805">Transcription regulation</keyword>
<dbReference type="SUPFAM" id="SSF46689">
    <property type="entry name" value="Homeodomain-like"/>
    <property type="match status" value="1"/>
</dbReference>
<dbReference type="GO" id="GO:0003677">
    <property type="term" value="F:DNA binding"/>
    <property type="evidence" value="ECO:0007669"/>
    <property type="project" value="UniProtKB-KW"/>
</dbReference>
<accession>A0A1J5NXA7</accession>
<dbReference type="AlphaFoldDB" id="A0A1J5NXA7"/>
<dbReference type="InterPro" id="IPR036271">
    <property type="entry name" value="Tet_transcr_reg_TetR-rel_C_sf"/>
</dbReference>
<reference evidence="5" key="1">
    <citation type="submission" date="2016-10" db="EMBL/GenBank/DDBJ databases">
        <title>Sequence of Gallionella enrichment culture.</title>
        <authorList>
            <person name="Poehlein A."/>
            <person name="Muehling M."/>
            <person name="Daniel R."/>
        </authorList>
    </citation>
    <scope>NUCLEOTIDE SEQUENCE</scope>
</reference>
<dbReference type="Pfam" id="PF16925">
    <property type="entry name" value="TetR_C_13"/>
    <property type="match status" value="1"/>
</dbReference>
<gene>
    <name evidence="5" type="primary">acuR_5</name>
    <name evidence="5" type="ORF">GALL_545750</name>
</gene>
<sequence>MKQTGTRDHLIATGLKLLHARGFHACGVQDITAAAEVPKGTFYTHFDSKERFGADVLGRYWEQRASRAQTILSDESRAPLERLKAYFASKAQVTGPFDKGCMIGNFSAEMAADSRLMRDRLGAVLAAWTQMLATCIREARSAGELTTDQDPETIAAFLIDAFEGAVLRTKVDRDGTALKRFEGIVFSVILI</sequence>
<feature type="domain" description="HTH tetR-type" evidence="4">
    <location>
        <begin position="4"/>
        <end position="64"/>
    </location>
</feature>
<proteinExistence type="predicted"/>
<dbReference type="Gene3D" id="1.10.357.10">
    <property type="entry name" value="Tetracycline Repressor, domain 2"/>
    <property type="match status" value="1"/>
</dbReference>
<organism evidence="5">
    <name type="scientific">mine drainage metagenome</name>
    <dbReference type="NCBI Taxonomy" id="410659"/>
    <lineage>
        <taxon>unclassified sequences</taxon>
        <taxon>metagenomes</taxon>
        <taxon>ecological metagenomes</taxon>
    </lineage>
</organism>
<comment type="caution">
    <text evidence="5">The sequence shown here is derived from an EMBL/GenBank/DDBJ whole genome shotgun (WGS) entry which is preliminary data.</text>
</comment>
<dbReference type="InterPro" id="IPR001647">
    <property type="entry name" value="HTH_TetR"/>
</dbReference>
<dbReference type="PROSITE" id="PS50977">
    <property type="entry name" value="HTH_TETR_2"/>
    <property type="match status" value="1"/>
</dbReference>
<evidence type="ECO:0000256" key="1">
    <source>
        <dbReference type="ARBA" id="ARBA00023015"/>
    </source>
</evidence>
<dbReference type="InterPro" id="IPR009057">
    <property type="entry name" value="Homeodomain-like_sf"/>
</dbReference>
<name>A0A1J5NXA7_9ZZZZ</name>
<dbReference type="PANTHER" id="PTHR47506:SF6">
    <property type="entry name" value="HTH-TYPE TRANSCRIPTIONAL REPRESSOR NEMR"/>
    <property type="match status" value="1"/>
</dbReference>
<keyword evidence="2" id="KW-0238">DNA-binding</keyword>
<evidence type="ECO:0000259" key="4">
    <source>
        <dbReference type="PROSITE" id="PS50977"/>
    </source>
</evidence>
<evidence type="ECO:0000313" key="5">
    <source>
        <dbReference type="EMBL" id="OIQ63881.1"/>
    </source>
</evidence>
<dbReference type="InterPro" id="IPR011075">
    <property type="entry name" value="TetR_C"/>
</dbReference>
<dbReference type="SUPFAM" id="SSF48498">
    <property type="entry name" value="Tetracyclin repressor-like, C-terminal domain"/>
    <property type="match status" value="1"/>
</dbReference>
<dbReference type="EMBL" id="MLJW01008607">
    <property type="protein sequence ID" value="OIQ63881.1"/>
    <property type="molecule type" value="Genomic_DNA"/>
</dbReference>
<dbReference type="PANTHER" id="PTHR47506">
    <property type="entry name" value="TRANSCRIPTIONAL REGULATORY PROTEIN"/>
    <property type="match status" value="1"/>
</dbReference>
<keyword evidence="3" id="KW-0804">Transcription</keyword>
<protein>
    <submittedName>
        <fullName evidence="5">Transcriptional regulator AcuR</fullName>
    </submittedName>
</protein>
<evidence type="ECO:0000256" key="3">
    <source>
        <dbReference type="ARBA" id="ARBA00023163"/>
    </source>
</evidence>